<dbReference type="AlphaFoldDB" id="A0A835YR51"/>
<proteinExistence type="predicted"/>
<sequence length="280" mass="29685">MLALRLLLLLGAGMTAADRLFERPMWVTSSRSPMLIKPPSDGVSTPVAATHRLRAGGRGGATPGAGGVFNQALTKMSVLAVAKATRVLFYVVLRVAVGQNLRSKYARANTLVVEKESSLELIALTLAVWAALMPMHEMTQVKGIKSTVAHVLGFHENSGLPFAVAMGALCAGGSTTMLRNALPASRKQALKELHKALAAPAVPLLSAAVCAYTYPQLRHKRHLDVVIDGFFGWVFAYQLAYHCVNAGCLLPVIVLHSICGGLGALYLGTQACRQALAFSA</sequence>
<gene>
    <name evidence="2" type="ORF">JKP88DRAFT_330402</name>
</gene>
<keyword evidence="3" id="KW-1185">Reference proteome</keyword>
<evidence type="ECO:0000256" key="1">
    <source>
        <dbReference type="SAM" id="SignalP"/>
    </source>
</evidence>
<accession>A0A835YR51</accession>
<evidence type="ECO:0000313" key="3">
    <source>
        <dbReference type="Proteomes" id="UP000664859"/>
    </source>
</evidence>
<keyword evidence="1" id="KW-0732">Signal</keyword>
<dbReference type="Proteomes" id="UP000664859">
    <property type="component" value="Unassembled WGS sequence"/>
</dbReference>
<reference evidence="2" key="1">
    <citation type="submission" date="2021-02" db="EMBL/GenBank/DDBJ databases">
        <title>First Annotated Genome of the Yellow-green Alga Tribonema minus.</title>
        <authorList>
            <person name="Mahan K.M."/>
        </authorList>
    </citation>
    <scope>NUCLEOTIDE SEQUENCE</scope>
    <source>
        <strain evidence="2">UTEX B ZZ1240</strain>
    </source>
</reference>
<protein>
    <submittedName>
        <fullName evidence="2">Uncharacterized protein</fullName>
    </submittedName>
</protein>
<feature type="chain" id="PRO_5032419032" evidence="1">
    <location>
        <begin position="18"/>
        <end position="280"/>
    </location>
</feature>
<dbReference type="EMBL" id="JAFCMP010000517">
    <property type="protein sequence ID" value="KAG5178145.1"/>
    <property type="molecule type" value="Genomic_DNA"/>
</dbReference>
<name>A0A835YR51_9STRA</name>
<comment type="caution">
    <text evidence="2">The sequence shown here is derived from an EMBL/GenBank/DDBJ whole genome shotgun (WGS) entry which is preliminary data.</text>
</comment>
<feature type="signal peptide" evidence="1">
    <location>
        <begin position="1"/>
        <end position="17"/>
    </location>
</feature>
<organism evidence="2 3">
    <name type="scientific">Tribonema minus</name>
    <dbReference type="NCBI Taxonomy" id="303371"/>
    <lineage>
        <taxon>Eukaryota</taxon>
        <taxon>Sar</taxon>
        <taxon>Stramenopiles</taxon>
        <taxon>Ochrophyta</taxon>
        <taxon>PX clade</taxon>
        <taxon>Xanthophyceae</taxon>
        <taxon>Tribonematales</taxon>
        <taxon>Tribonemataceae</taxon>
        <taxon>Tribonema</taxon>
    </lineage>
</organism>
<evidence type="ECO:0000313" key="2">
    <source>
        <dbReference type="EMBL" id="KAG5178145.1"/>
    </source>
</evidence>